<dbReference type="Proteomes" id="UP001162885">
    <property type="component" value="Chromosome"/>
</dbReference>
<dbReference type="PANTHER" id="PTHR33164">
    <property type="entry name" value="TRANSCRIPTIONAL REGULATOR, MARR FAMILY"/>
    <property type="match status" value="1"/>
</dbReference>
<dbReference type="GO" id="GO:0003700">
    <property type="term" value="F:DNA-binding transcription factor activity"/>
    <property type="evidence" value="ECO:0007669"/>
    <property type="project" value="InterPro"/>
</dbReference>
<accession>A0AAX2ZT12</accession>
<dbReference type="SMART" id="SM00347">
    <property type="entry name" value="HTH_MARR"/>
    <property type="match status" value="1"/>
</dbReference>
<keyword evidence="2" id="KW-0238">DNA-binding</keyword>
<dbReference type="PANTHER" id="PTHR33164:SF99">
    <property type="entry name" value="MARR FAMILY REGULATORY PROTEIN"/>
    <property type="match status" value="1"/>
</dbReference>
<dbReference type="SUPFAM" id="SSF46785">
    <property type="entry name" value="Winged helix' DNA-binding domain"/>
    <property type="match status" value="1"/>
</dbReference>
<keyword evidence="3" id="KW-0804">Transcription</keyword>
<evidence type="ECO:0000313" key="5">
    <source>
        <dbReference type="EMBL" id="BBX94085.1"/>
    </source>
</evidence>
<dbReference type="GO" id="GO:0006950">
    <property type="term" value="P:response to stress"/>
    <property type="evidence" value="ECO:0007669"/>
    <property type="project" value="TreeGrafter"/>
</dbReference>
<evidence type="ECO:0000256" key="3">
    <source>
        <dbReference type="ARBA" id="ARBA00023163"/>
    </source>
</evidence>
<keyword evidence="7" id="KW-1185">Reference proteome</keyword>
<dbReference type="InterPro" id="IPR036390">
    <property type="entry name" value="WH_DNA-bd_sf"/>
</dbReference>
<protein>
    <submittedName>
        <fullName evidence="6">MarR family transcriptional regulator</fullName>
    </submittedName>
</protein>
<gene>
    <name evidence="6" type="ORF">H5U98_22510</name>
    <name evidence="5" type="ORF">MBOE_57340</name>
</gene>
<reference evidence="5" key="2">
    <citation type="submission" date="2020-02" db="EMBL/GenBank/DDBJ databases">
        <authorList>
            <person name="Matsumoto Y."/>
            <person name="Motooka D."/>
            <person name="Nakamura S."/>
        </authorList>
    </citation>
    <scope>NUCLEOTIDE SEQUENCE</scope>
    <source>
        <strain evidence="5">JCM 15653</strain>
    </source>
</reference>
<dbReference type="PROSITE" id="PS50995">
    <property type="entry name" value="HTH_MARR_2"/>
    <property type="match status" value="1"/>
</dbReference>
<dbReference type="EMBL" id="AP022579">
    <property type="protein sequence ID" value="BBX94085.1"/>
    <property type="molecule type" value="Genomic_DNA"/>
</dbReference>
<dbReference type="InterPro" id="IPR055166">
    <property type="entry name" value="Transc_reg_Sar_Rot_HTH"/>
</dbReference>
<dbReference type="Pfam" id="PF22381">
    <property type="entry name" value="Staph_reg_Sar_Rot"/>
    <property type="match status" value="1"/>
</dbReference>
<dbReference type="RefSeq" id="WP_162564018.1">
    <property type="nucleotide sequence ID" value="NZ_AP022579.1"/>
</dbReference>
<evidence type="ECO:0000313" key="8">
    <source>
        <dbReference type="Proteomes" id="UP001162885"/>
    </source>
</evidence>
<dbReference type="AlphaFoldDB" id="A0AAX2ZT12"/>
<dbReference type="GO" id="GO:0003677">
    <property type="term" value="F:DNA binding"/>
    <property type="evidence" value="ECO:0007669"/>
    <property type="project" value="UniProtKB-KW"/>
</dbReference>
<dbReference type="Gene3D" id="1.10.10.10">
    <property type="entry name" value="Winged helix-like DNA-binding domain superfamily/Winged helix DNA-binding domain"/>
    <property type="match status" value="1"/>
</dbReference>
<name>A0AAX2ZT12_9MYCO</name>
<evidence type="ECO:0000313" key="6">
    <source>
        <dbReference type="EMBL" id="UNB98306.1"/>
    </source>
</evidence>
<reference evidence="5 7" key="1">
    <citation type="journal article" date="2019" name="Emerg. Microbes Infect.">
        <title>Comprehensive subspecies identification of 175 nontuberculous mycobacteria species based on 7547 genomic profiles.</title>
        <authorList>
            <person name="Matsumoto Y."/>
            <person name="Kinjo T."/>
            <person name="Motooka D."/>
            <person name="Nabeya D."/>
            <person name="Jung N."/>
            <person name="Uechi K."/>
            <person name="Horii T."/>
            <person name="Iida T."/>
            <person name="Fujita J."/>
            <person name="Nakamura S."/>
        </authorList>
    </citation>
    <scope>NUCLEOTIDE SEQUENCE [LARGE SCALE GENOMIC DNA]</scope>
    <source>
        <strain evidence="5 7">JCM 15653</strain>
    </source>
</reference>
<dbReference type="EMBL" id="CP060016">
    <property type="protein sequence ID" value="UNB98306.1"/>
    <property type="molecule type" value="Genomic_DNA"/>
</dbReference>
<dbReference type="InterPro" id="IPR000835">
    <property type="entry name" value="HTH_MarR-typ"/>
</dbReference>
<evidence type="ECO:0000313" key="7">
    <source>
        <dbReference type="Proteomes" id="UP000466683"/>
    </source>
</evidence>
<proteinExistence type="predicted"/>
<dbReference type="InterPro" id="IPR039422">
    <property type="entry name" value="MarR/SlyA-like"/>
</dbReference>
<evidence type="ECO:0000256" key="2">
    <source>
        <dbReference type="ARBA" id="ARBA00023125"/>
    </source>
</evidence>
<keyword evidence="1" id="KW-0805">Transcription regulation</keyword>
<organism evidence="6 8">
    <name type="scientific">Mycolicibacterium boenickei</name>
    <dbReference type="NCBI Taxonomy" id="146017"/>
    <lineage>
        <taxon>Bacteria</taxon>
        <taxon>Bacillati</taxon>
        <taxon>Actinomycetota</taxon>
        <taxon>Actinomycetes</taxon>
        <taxon>Mycobacteriales</taxon>
        <taxon>Mycobacteriaceae</taxon>
        <taxon>Mycolicibacterium</taxon>
    </lineage>
</organism>
<evidence type="ECO:0000256" key="1">
    <source>
        <dbReference type="ARBA" id="ARBA00023015"/>
    </source>
</evidence>
<sequence>MLAFEVEDLSHDEWRTWKRFGESAELLYREINAALTAQYDLSVPDVHLLILLNNGSHRWVRMGVLAETLVLAPSRVTWQVRRLEERGLVRRFRSREDGRGVVVGITRQGRDYLTPVVRTYAVLVRRHYLAPLTRDQVTAIGVGARRINDALRRPRRQ</sequence>
<reference evidence="6 8" key="3">
    <citation type="journal article" date="2022" name="BMC Genomics">
        <title>Comparative genome analysis of mycobacteria focusing on tRNA and non-coding RNA.</title>
        <authorList>
            <person name="Behra P.R.K."/>
            <person name="Pettersson B.M.F."/>
            <person name="Ramesh M."/>
            <person name="Das S."/>
            <person name="Dasgupta S."/>
            <person name="Kirsebom L.A."/>
        </authorList>
    </citation>
    <scope>NUCLEOTIDE SEQUENCE [LARGE SCALE GENOMIC DNA]</scope>
    <source>
        <strain evidence="6 8">DSM 44677</strain>
    </source>
</reference>
<feature type="domain" description="HTH marR-type" evidence="4">
    <location>
        <begin position="1"/>
        <end position="149"/>
    </location>
</feature>
<dbReference type="InterPro" id="IPR036388">
    <property type="entry name" value="WH-like_DNA-bd_sf"/>
</dbReference>
<evidence type="ECO:0000259" key="4">
    <source>
        <dbReference type="PROSITE" id="PS50995"/>
    </source>
</evidence>
<dbReference type="Proteomes" id="UP000466683">
    <property type="component" value="Chromosome"/>
</dbReference>